<keyword evidence="8" id="KW-0862">Zinc</keyword>
<dbReference type="GO" id="GO:0000463">
    <property type="term" value="P:maturation of LSU-rRNA from tricistronic rRNA transcript (SSU-rRNA, 5.8S rRNA, LSU-rRNA)"/>
    <property type="evidence" value="ECO:0007669"/>
    <property type="project" value="TreeGrafter"/>
</dbReference>
<evidence type="ECO:0000256" key="4">
    <source>
        <dbReference type="ARBA" id="ARBA00022490"/>
    </source>
</evidence>
<dbReference type="GO" id="GO:0005634">
    <property type="term" value="C:nucleus"/>
    <property type="evidence" value="ECO:0007669"/>
    <property type="project" value="UniProtKB-SubCell"/>
</dbReference>
<dbReference type="Pfam" id="PF21373">
    <property type="entry name" value="ZNHIT3_C"/>
    <property type="match status" value="1"/>
</dbReference>
<proteinExistence type="predicted"/>
<evidence type="ECO:0000256" key="7">
    <source>
        <dbReference type="ARBA" id="ARBA00022771"/>
    </source>
</evidence>
<keyword evidence="4" id="KW-0963">Cytoplasm</keyword>
<comment type="subunit">
    <text evidence="10">Thyroid receptor interacting proteins (TRIPs) specifically interact with the ligand binding domain of the thyroid receptor (TR). Requires the presence of thyroid hormone for its interaction. Interacts with NUFIP1. Interacts (via HIT-type zinc finger) with the RUVBL1/RUVBL2 complex in the presence of ADP.</text>
</comment>
<dbReference type="Pfam" id="PF04438">
    <property type="entry name" value="zf-HIT"/>
    <property type="match status" value="1"/>
</dbReference>
<dbReference type="PANTHER" id="PTHR13483:SF11">
    <property type="entry name" value="ZINC FINGER HIT DOMAIN-CONTAINING PROTEIN 3"/>
    <property type="match status" value="1"/>
</dbReference>
<keyword evidence="6" id="KW-0479">Metal-binding</keyword>
<evidence type="ECO:0000256" key="8">
    <source>
        <dbReference type="ARBA" id="ARBA00022833"/>
    </source>
</evidence>
<dbReference type="PROSITE" id="PS51083">
    <property type="entry name" value="ZF_HIT"/>
    <property type="match status" value="1"/>
</dbReference>
<keyword evidence="13" id="KW-0675">Receptor</keyword>
<protein>
    <recommendedName>
        <fullName evidence="3">Zinc finger HIT domain-containing protein 3</fullName>
    </recommendedName>
</protein>
<evidence type="ECO:0000256" key="10">
    <source>
        <dbReference type="ARBA" id="ARBA00046946"/>
    </source>
</evidence>
<dbReference type="CDD" id="cd23024">
    <property type="entry name" value="zf-HIT_ZNHIT2-3"/>
    <property type="match status" value="1"/>
</dbReference>
<evidence type="ECO:0000256" key="5">
    <source>
        <dbReference type="ARBA" id="ARBA00022553"/>
    </source>
</evidence>
<keyword evidence="9" id="KW-0539">Nucleus</keyword>
<accession>A0A6M2DP67</accession>
<evidence type="ECO:0000256" key="6">
    <source>
        <dbReference type="ARBA" id="ARBA00022723"/>
    </source>
</evidence>
<evidence type="ECO:0000256" key="9">
    <source>
        <dbReference type="ARBA" id="ARBA00023242"/>
    </source>
</evidence>
<dbReference type="GO" id="GO:0000492">
    <property type="term" value="P:box C/D snoRNP assembly"/>
    <property type="evidence" value="ECO:0007669"/>
    <property type="project" value="TreeGrafter"/>
</dbReference>
<sequence>MSESTINICVVCQSITNKYKCPKCYAKYCSVDCFKKHKESLCTPVDVVEDVANSEIKNKAIDDYMFPTEDTVPRQTLKLLDSDETLRNLLKNHHLRNLLASINNSERPAKAISEAMKIPLFVEFSDACLKIVEPEPIEGVEAEN</sequence>
<dbReference type="SUPFAM" id="SSF144232">
    <property type="entry name" value="HIT/MYND zinc finger-like"/>
    <property type="match status" value="1"/>
</dbReference>
<feature type="domain" description="HIT-type" evidence="12">
    <location>
        <begin position="9"/>
        <end position="42"/>
    </location>
</feature>
<dbReference type="GO" id="GO:0048254">
    <property type="term" value="P:snoRNA localization"/>
    <property type="evidence" value="ECO:0007669"/>
    <property type="project" value="TreeGrafter"/>
</dbReference>
<comment type="subcellular location">
    <subcellularLocation>
        <location evidence="2">Cytoplasm</location>
    </subcellularLocation>
    <subcellularLocation>
        <location evidence="1">Nucleus</location>
    </subcellularLocation>
</comment>
<dbReference type="GO" id="GO:0008270">
    <property type="term" value="F:zinc ion binding"/>
    <property type="evidence" value="ECO:0007669"/>
    <property type="project" value="UniProtKB-UniRule"/>
</dbReference>
<evidence type="ECO:0000256" key="1">
    <source>
        <dbReference type="ARBA" id="ARBA00004123"/>
    </source>
</evidence>
<name>A0A6M2DP67_XENCH</name>
<dbReference type="InterPro" id="IPR007529">
    <property type="entry name" value="Znf_HIT"/>
</dbReference>
<dbReference type="GO" id="GO:0005737">
    <property type="term" value="C:cytoplasm"/>
    <property type="evidence" value="ECO:0007669"/>
    <property type="project" value="UniProtKB-SubCell"/>
</dbReference>
<evidence type="ECO:0000256" key="3">
    <source>
        <dbReference type="ARBA" id="ARBA00021568"/>
    </source>
</evidence>
<evidence type="ECO:0000256" key="2">
    <source>
        <dbReference type="ARBA" id="ARBA00004496"/>
    </source>
</evidence>
<dbReference type="InterPro" id="IPR051639">
    <property type="entry name" value="BCD1"/>
</dbReference>
<dbReference type="Gene3D" id="3.30.60.190">
    <property type="match status" value="1"/>
</dbReference>
<dbReference type="InterPro" id="IPR048371">
    <property type="entry name" value="ZNHIT3_C"/>
</dbReference>
<evidence type="ECO:0000259" key="12">
    <source>
        <dbReference type="PROSITE" id="PS51083"/>
    </source>
</evidence>
<dbReference type="EMBL" id="GIIL01003744">
    <property type="protein sequence ID" value="NOV47470.1"/>
    <property type="molecule type" value="Transcribed_RNA"/>
</dbReference>
<evidence type="ECO:0000256" key="11">
    <source>
        <dbReference type="PROSITE-ProRule" id="PRU00453"/>
    </source>
</evidence>
<dbReference type="AlphaFoldDB" id="A0A6M2DP67"/>
<reference evidence="13" key="1">
    <citation type="submission" date="2020-03" db="EMBL/GenBank/DDBJ databases">
        <title>Transcriptomic Profiling of the Digestive Tract of the Rat Flea, Xenopsylla cheopis, Following Blood Feeding and Infection with Yersinia pestis.</title>
        <authorList>
            <person name="Bland D.M."/>
            <person name="Martens C.A."/>
            <person name="Virtaneva K."/>
            <person name="Kanakabandi K."/>
            <person name="Long D."/>
            <person name="Rosenke R."/>
            <person name="Saturday G.A."/>
            <person name="Hoyt F.H."/>
            <person name="Bruno D.P."/>
            <person name="Ribeiro J.M.C."/>
            <person name="Hinnebusch J."/>
        </authorList>
    </citation>
    <scope>NUCLEOTIDE SEQUENCE</scope>
</reference>
<dbReference type="PANTHER" id="PTHR13483">
    <property type="entry name" value="BOX C_D SNORNA PROTEIN 1-RELATED"/>
    <property type="match status" value="1"/>
</dbReference>
<evidence type="ECO:0000313" key="13">
    <source>
        <dbReference type="EMBL" id="NOV47470.1"/>
    </source>
</evidence>
<dbReference type="GO" id="GO:0070761">
    <property type="term" value="C:pre-snoRNP complex"/>
    <property type="evidence" value="ECO:0007669"/>
    <property type="project" value="TreeGrafter"/>
</dbReference>
<keyword evidence="7 11" id="KW-0863">Zinc-finger</keyword>
<keyword evidence="5" id="KW-0597">Phosphoprotein</keyword>
<organism evidence="13">
    <name type="scientific">Xenopsylla cheopis</name>
    <name type="common">Oriental rat flea</name>
    <name type="synonym">Pulex cheopis</name>
    <dbReference type="NCBI Taxonomy" id="163159"/>
    <lineage>
        <taxon>Eukaryota</taxon>
        <taxon>Metazoa</taxon>
        <taxon>Ecdysozoa</taxon>
        <taxon>Arthropoda</taxon>
        <taxon>Hexapoda</taxon>
        <taxon>Insecta</taxon>
        <taxon>Pterygota</taxon>
        <taxon>Neoptera</taxon>
        <taxon>Endopterygota</taxon>
        <taxon>Siphonaptera</taxon>
        <taxon>Pulicidae</taxon>
        <taxon>Xenopsyllinae</taxon>
        <taxon>Xenopsylla</taxon>
    </lineage>
</organism>